<feature type="non-terminal residue" evidence="1">
    <location>
        <position position="101"/>
    </location>
</feature>
<reference evidence="1" key="1">
    <citation type="journal article" date="2014" name="Front. Microbiol.">
        <title>High frequency of phylogenetically diverse reductive dehalogenase-homologous genes in deep subseafloor sedimentary metagenomes.</title>
        <authorList>
            <person name="Kawai M."/>
            <person name="Futagami T."/>
            <person name="Toyoda A."/>
            <person name="Takaki Y."/>
            <person name="Nishi S."/>
            <person name="Hori S."/>
            <person name="Arai W."/>
            <person name="Tsubouchi T."/>
            <person name="Morono Y."/>
            <person name="Uchiyama I."/>
            <person name="Ito T."/>
            <person name="Fujiyama A."/>
            <person name="Inagaki F."/>
            <person name="Takami H."/>
        </authorList>
    </citation>
    <scope>NUCLEOTIDE SEQUENCE</scope>
    <source>
        <strain evidence="1">Expedition CK06-06</strain>
    </source>
</reference>
<proteinExistence type="predicted"/>
<dbReference type="AlphaFoldDB" id="X0WAW0"/>
<gene>
    <name evidence="1" type="ORF">S01H1_50307</name>
</gene>
<dbReference type="EMBL" id="BARS01032411">
    <property type="protein sequence ID" value="GAG27795.1"/>
    <property type="molecule type" value="Genomic_DNA"/>
</dbReference>
<evidence type="ECO:0000313" key="1">
    <source>
        <dbReference type="EMBL" id="GAG27795.1"/>
    </source>
</evidence>
<protein>
    <submittedName>
        <fullName evidence="1">Uncharacterized protein</fullName>
    </submittedName>
</protein>
<sequence>MSQILDFSKGRHRPADYVSICTTIADSYPLGIPHGVQKDAIQNAFHTASKTAPIKFTFELIRNKKVIFFTMTDSKTKGLTGKVLKTEEYDTLKELDHWARF</sequence>
<organism evidence="1">
    <name type="scientific">marine sediment metagenome</name>
    <dbReference type="NCBI Taxonomy" id="412755"/>
    <lineage>
        <taxon>unclassified sequences</taxon>
        <taxon>metagenomes</taxon>
        <taxon>ecological metagenomes</taxon>
    </lineage>
</organism>
<accession>X0WAW0</accession>
<comment type="caution">
    <text evidence="1">The sequence shown here is derived from an EMBL/GenBank/DDBJ whole genome shotgun (WGS) entry which is preliminary data.</text>
</comment>
<name>X0WAW0_9ZZZZ</name>